<gene>
    <name evidence="5" type="ORF">H9815_19280</name>
</gene>
<dbReference type="SUPFAM" id="SSF53822">
    <property type="entry name" value="Periplasmic binding protein-like I"/>
    <property type="match status" value="1"/>
</dbReference>
<dbReference type="Pfam" id="PF13377">
    <property type="entry name" value="Peripla_BP_3"/>
    <property type="match status" value="1"/>
</dbReference>
<feature type="domain" description="HTH lacI-type" evidence="4">
    <location>
        <begin position="19"/>
        <end position="74"/>
    </location>
</feature>
<evidence type="ECO:0000256" key="1">
    <source>
        <dbReference type="ARBA" id="ARBA00023015"/>
    </source>
</evidence>
<evidence type="ECO:0000259" key="4">
    <source>
        <dbReference type="PROSITE" id="PS50932"/>
    </source>
</evidence>
<dbReference type="CDD" id="cd01392">
    <property type="entry name" value="HTH_LacI"/>
    <property type="match status" value="1"/>
</dbReference>
<dbReference type="EMBL" id="DXBY01000329">
    <property type="protein sequence ID" value="HIZ37926.1"/>
    <property type="molecule type" value="Genomic_DNA"/>
</dbReference>
<keyword evidence="1" id="KW-0805">Transcription regulation</keyword>
<dbReference type="PROSITE" id="PS50932">
    <property type="entry name" value="HTH_LACI_2"/>
    <property type="match status" value="1"/>
</dbReference>
<dbReference type="PANTHER" id="PTHR30146:SF138">
    <property type="entry name" value="TRANSCRIPTIONAL REGULATORY PROTEIN"/>
    <property type="match status" value="1"/>
</dbReference>
<evidence type="ECO:0000313" key="5">
    <source>
        <dbReference type="EMBL" id="HIZ37926.1"/>
    </source>
</evidence>
<dbReference type="InterPro" id="IPR010982">
    <property type="entry name" value="Lambda_DNA-bd_dom_sf"/>
</dbReference>
<dbReference type="Proteomes" id="UP000824037">
    <property type="component" value="Unassembled WGS sequence"/>
</dbReference>
<dbReference type="InterPro" id="IPR028082">
    <property type="entry name" value="Peripla_BP_I"/>
</dbReference>
<dbReference type="Gene3D" id="1.10.260.40">
    <property type="entry name" value="lambda repressor-like DNA-binding domains"/>
    <property type="match status" value="1"/>
</dbReference>
<name>A0A9D2J601_9MICO</name>
<dbReference type="AlphaFoldDB" id="A0A9D2J601"/>
<evidence type="ECO:0000256" key="2">
    <source>
        <dbReference type="ARBA" id="ARBA00023125"/>
    </source>
</evidence>
<dbReference type="CDD" id="cd06279">
    <property type="entry name" value="PBP1_LacI-like"/>
    <property type="match status" value="1"/>
</dbReference>
<accession>A0A9D2J601</accession>
<dbReference type="GO" id="GO:0003700">
    <property type="term" value="F:DNA-binding transcription factor activity"/>
    <property type="evidence" value="ECO:0007669"/>
    <property type="project" value="TreeGrafter"/>
</dbReference>
<dbReference type="InterPro" id="IPR000843">
    <property type="entry name" value="HTH_LacI"/>
</dbReference>
<dbReference type="GO" id="GO:0000976">
    <property type="term" value="F:transcription cis-regulatory region binding"/>
    <property type="evidence" value="ECO:0007669"/>
    <property type="project" value="TreeGrafter"/>
</dbReference>
<proteinExistence type="predicted"/>
<keyword evidence="3" id="KW-0804">Transcription</keyword>
<reference evidence="5" key="1">
    <citation type="journal article" date="2021" name="PeerJ">
        <title>Extensive microbial diversity within the chicken gut microbiome revealed by metagenomics and culture.</title>
        <authorList>
            <person name="Gilroy R."/>
            <person name="Ravi A."/>
            <person name="Getino M."/>
            <person name="Pursley I."/>
            <person name="Horton D.L."/>
            <person name="Alikhan N.F."/>
            <person name="Baker D."/>
            <person name="Gharbi K."/>
            <person name="Hall N."/>
            <person name="Watson M."/>
            <person name="Adriaenssens E.M."/>
            <person name="Foster-Nyarko E."/>
            <person name="Jarju S."/>
            <person name="Secka A."/>
            <person name="Antonio M."/>
            <person name="Oren A."/>
            <person name="Chaudhuri R.R."/>
            <person name="La Ragione R."/>
            <person name="Hildebrand F."/>
            <person name="Pallen M.J."/>
        </authorList>
    </citation>
    <scope>NUCLEOTIDE SEQUENCE</scope>
    <source>
        <strain evidence="5">ChiGjej4B4-7305</strain>
    </source>
</reference>
<organism evidence="5 6">
    <name type="scientific">Candidatus Ruania gallistercoris</name>
    <dbReference type="NCBI Taxonomy" id="2838746"/>
    <lineage>
        <taxon>Bacteria</taxon>
        <taxon>Bacillati</taxon>
        <taxon>Actinomycetota</taxon>
        <taxon>Actinomycetes</taxon>
        <taxon>Micrococcales</taxon>
        <taxon>Ruaniaceae</taxon>
        <taxon>Ruania</taxon>
    </lineage>
</organism>
<evidence type="ECO:0000313" key="6">
    <source>
        <dbReference type="Proteomes" id="UP000824037"/>
    </source>
</evidence>
<protein>
    <submittedName>
        <fullName evidence="5">LacI family DNA-binding transcriptional regulator</fullName>
    </submittedName>
</protein>
<dbReference type="PANTHER" id="PTHR30146">
    <property type="entry name" value="LACI-RELATED TRANSCRIPTIONAL REPRESSOR"/>
    <property type="match status" value="1"/>
</dbReference>
<comment type="caution">
    <text evidence="5">The sequence shown here is derived from an EMBL/GenBank/DDBJ whole genome shotgun (WGS) entry which is preliminary data.</text>
</comment>
<sequence length="358" mass="36783">MVNSLRPPTDRSLEVSERVTLTHVARAAEVSLSTASLAFSGAGPISAATRTKVLDAAAGLGYAGPNPVARSLRRGRSGIIGVVVGNDLRARFRDPVALQTLDGLATTLAADGLGVLLLPSEPADGGLLTHSAMDAAVLLSLSAGDAARTLRRRSIPMVRVDSRARGASSVLVQDEAGMTALAEHLRGLGHRRVAVLTLGWRAERRHGPIDLATAAPATVPYTAARMAGIRAAGIEPVAVQQTTGSLVEEGIRAGHAVLDASPRPTAVVAMSDLLAAGVVLAAQERGLRVPEDVSVAGFDGADLPWLAGHELTSVCQPIEEKGRRAAQAAIRLAAGERVRSVTLACTLRVGSTTGPAPA</sequence>
<dbReference type="SMART" id="SM00354">
    <property type="entry name" value="HTH_LACI"/>
    <property type="match status" value="1"/>
</dbReference>
<evidence type="ECO:0000256" key="3">
    <source>
        <dbReference type="ARBA" id="ARBA00023163"/>
    </source>
</evidence>
<dbReference type="SUPFAM" id="SSF47413">
    <property type="entry name" value="lambda repressor-like DNA-binding domains"/>
    <property type="match status" value="1"/>
</dbReference>
<dbReference type="Gene3D" id="3.40.50.2300">
    <property type="match status" value="2"/>
</dbReference>
<dbReference type="InterPro" id="IPR046335">
    <property type="entry name" value="LacI/GalR-like_sensor"/>
</dbReference>
<reference evidence="5" key="2">
    <citation type="submission" date="2021-04" db="EMBL/GenBank/DDBJ databases">
        <authorList>
            <person name="Gilroy R."/>
        </authorList>
    </citation>
    <scope>NUCLEOTIDE SEQUENCE</scope>
    <source>
        <strain evidence="5">ChiGjej4B4-7305</strain>
    </source>
</reference>
<keyword evidence="2 5" id="KW-0238">DNA-binding</keyword>
<dbReference type="Pfam" id="PF00356">
    <property type="entry name" value="LacI"/>
    <property type="match status" value="1"/>
</dbReference>